<dbReference type="Gene3D" id="3.40.50.300">
    <property type="entry name" value="P-loop containing nucleotide triphosphate hydrolases"/>
    <property type="match status" value="1"/>
</dbReference>
<protein>
    <recommendedName>
        <fullName evidence="5">Sulfotransferase</fullName>
    </recommendedName>
</protein>
<dbReference type="InterPro" id="IPR027417">
    <property type="entry name" value="P-loop_NTPase"/>
</dbReference>
<accession>A0A835T3P6</accession>
<sequence length="627" mass="69356">MRWSKRQLPLLLVAGLACTLAASADPVSDAFDKYFGKLAEDAQAKEKLVSHLDTLLKLGAKKPGEGLRFVHDYEDEKAKTLGVEVVPTLMAGSVDAWAARVLELLGGVDESQTYSLLRRVITAAVLKLWLEGGQKLPAGSADKLKDVMLKLYAVHRLGSVQKGVMEFLHVSKSGGTSWCHIAQLNGCVTERYDQSYVCQIKAFDDKVRWLNMSYHMQQVPVYRVPRYVLNRFSRFGNFRRSHVVAACRARHAIVHHHDYNYYSNEYTVHGGHEGPANAHMCPDMFNAVVMRDPLKRLVSHMKFIMWTMSGDRGYNDTQLFNMMYGNRTADFWQHLGPAVVDNYFIRSLLGEVAFHAPVGGISRDMLALAEQVLAQFDLVMVLEQDVEIRNLILYYGVGWKHTLEEVHDKDAAVREREFNTTAYIPPDVGALLTAQSLDVELYEFSKTLALLDPVVFAVAAGSGEVPLKELAAASDTDDLHCGLLRGLNNSQILPGIGGTVRKHTGLLSGISALLRGLGGAGAKKPRARGSRTRGQGGAGGGAQRTLLGLGKWWARWQPQEGAGASAQQEWLWEEPESEEAQLRGRRALAGALEDDARVAARADWAGKMEILLSRAVQSVRLALPTWR</sequence>
<organism evidence="3 4">
    <name type="scientific">Chlamydomonas incerta</name>
    <dbReference type="NCBI Taxonomy" id="51695"/>
    <lineage>
        <taxon>Eukaryota</taxon>
        <taxon>Viridiplantae</taxon>
        <taxon>Chlorophyta</taxon>
        <taxon>core chlorophytes</taxon>
        <taxon>Chlorophyceae</taxon>
        <taxon>CS clade</taxon>
        <taxon>Chlamydomonadales</taxon>
        <taxon>Chlamydomonadaceae</taxon>
        <taxon>Chlamydomonas</taxon>
    </lineage>
</organism>
<keyword evidence="4" id="KW-1185">Reference proteome</keyword>
<dbReference type="PROSITE" id="PS51257">
    <property type="entry name" value="PROKAR_LIPOPROTEIN"/>
    <property type="match status" value="1"/>
</dbReference>
<feature type="chain" id="PRO_5033024775" description="Sulfotransferase" evidence="2">
    <location>
        <begin position="25"/>
        <end position="627"/>
    </location>
</feature>
<feature type="region of interest" description="Disordered" evidence="1">
    <location>
        <begin position="519"/>
        <end position="542"/>
    </location>
</feature>
<evidence type="ECO:0000313" key="3">
    <source>
        <dbReference type="EMBL" id="KAG2433279.1"/>
    </source>
</evidence>
<dbReference type="OrthoDB" id="529273at2759"/>
<gene>
    <name evidence="3" type="ORF">HXX76_008346</name>
</gene>
<evidence type="ECO:0000256" key="1">
    <source>
        <dbReference type="SAM" id="MobiDB-lite"/>
    </source>
</evidence>
<dbReference type="AlphaFoldDB" id="A0A835T3P6"/>
<reference evidence="3" key="1">
    <citation type="journal article" date="2020" name="bioRxiv">
        <title>Comparative genomics of Chlamydomonas.</title>
        <authorList>
            <person name="Craig R.J."/>
            <person name="Hasan A.R."/>
            <person name="Ness R.W."/>
            <person name="Keightley P.D."/>
        </authorList>
    </citation>
    <scope>NUCLEOTIDE SEQUENCE</scope>
    <source>
        <strain evidence="3">SAG 7.73</strain>
    </source>
</reference>
<dbReference type="Proteomes" id="UP000650467">
    <property type="component" value="Unassembled WGS sequence"/>
</dbReference>
<name>A0A835T3P6_CHLIN</name>
<keyword evidence="2" id="KW-0732">Signal</keyword>
<feature type="signal peptide" evidence="2">
    <location>
        <begin position="1"/>
        <end position="24"/>
    </location>
</feature>
<dbReference type="EMBL" id="JAEHOC010000019">
    <property type="protein sequence ID" value="KAG2433279.1"/>
    <property type="molecule type" value="Genomic_DNA"/>
</dbReference>
<proteinExistence type="predicted"/>
<evidence type="ECO:0008006" key="5">
    <source>
        <dbReference type="Google" id="ProtNLM"/>
    </source>
</evidence>
<evidence type="ECO:0000313" key="4">
    <source>
        <dbReference type="Proteomes" id="UP000650467"/>
    </source>
</evidence>
<evidence type="ECO:0000256" key="2">
    <source>
        <dbReference type="SAM" id="SignalP"/>
    </source>
</evidence>
<comment type="caution">
    <text evidence="3">The sequence shown here is derived from an EMBL/GenBank/DDBJ whole genome shotgun (WGS) entry which is preliminary data.</text>
</comment>